<dbReference type="Pfam" id="PF01145">
    <property type="entry name" value="Band_7"/>
    <property type="match status" value="1"/>
</dbReference>
<dbReference type="GeneID" id="7830057"/>
<protein>
    <submittedName>
        <fullName evidence="3">SPFH domain/band 7 family protein</fullName>
    </submittedName>
</protein>
<dbReference type="OrthoDB" id="283711at2759"/>
<dbReference type="EMBL" id="GG662622">
    <property type="protein sequence ID" value="EAR85361.1"/>
    <property type="molecule type" value="Genomic_DNA"/>
</dbReference>
<dbReference type="InParanoid" id="I7M6K2"/>
<dbReference type="Gene3D" id="6.10.250.2090">
    <property type="match status" value="1"/>
</dbReference>
<reference evidence="4" key="1">
    <citation type="journal article" date="2006" name="PLoS Biol.">
        <title>Macronuclear genome sequence of the ciliate Tetrahymena thermophila, a model eukaryote.</title>
        <authorList>
            <person name="Eisen J.A."/>
            <person name="Coyne R.S."/>
            <person name="Wu M."/>
            <person name="Wu D."/>
            <person name="Thiagarajan M."/>
            <person name="Wortman J.R."/>
            <person name="Badger J.H."/>
            <person name="Ren Q."/>
            <person name="Amedeo P."/>
            <person name="Jones K.M."/>
            <person name="Tallon L.J."/>
            <person name="Delcher A.L."/>
            <person name="Salzberg S.L."/>
            <person name="Silva J.C."/>
            <person name="Haas B.J."/>
            <person name="Majoros W.H."/>
            <person name="Farzad M."/>
            <person name="Carlton J.M."/>
            <person name="Smith R.K. Jr."/>
            <person name="Garg J."/>
            <person name="Pearlman R.E."/>
            <person name="Karrer K.M."/>
            <person name="Sun L."/>
            <person name="Manning G."/>
            <person name="Elde N.C."/>
            <person name="Turkewitz A.P."/>
            <person name="Asai D.J."/>
            <person name="Wilkes D.E."/>
            <person name="Wang Y."/>
            <person name="Cai H."/>
            <person name="Collins K."/>
            <person name="Stewart B.A."/>
            <person name="Lee S.R."/>
            <person name="Wilamowska K."/>
            <person name="Weinberg Z."/>
            <person name="Ruzzo W.L."/>
            <person name="Wloga D."/>
            <person name="Gaertig J."/>
            <person name="Frankel J."/>
            <person name="Tsao C.-C."/>
            <person name="Gorovsky M.A."/>
            <person name="Keeling P.J."/>
            <person name="Waller R.F."/>
            <person name="Patron N.J."/>
            <person name="Cherry J.M."/>
            <person name="Stover N.A."/>
            <person name="Krieger C.J."/>
            <person name="del Toro C."/>
            <person name="Ryder H.F."/>
            <person name="Williamson S.C."/>
            <person name="Barbeau R.A."/>
            <person name="Hamilton E.P."/>
            <person name="Orias E."/>
        </authorList>
    </citation>
    <scope>NUCLEOTIDE SEQUENCE [LARGE SCALE GENOMIC DNA]</scope>
    <source>
        <strain evidence="4">SB210</strain>
    </source>
</reference>
<dbReference type="PRINTS" id="PR00721">
    <property type="entry name" value="STOMATIN"/>
</dbReference>
<evidence type="ECO:0000259" key="2">
    <source>
        <dbReference type="SMART" id="SM00244"/>
    </source>
</evidence>
<dbReference type="PANTHER" id="PTHR10264">
    <property type="entry name" value="BAND 7 PROTEIN-RELATED"/>
    <property type="match status" value="1"/>
</dbReference>
<dbReference type="InterPro" id="IPR001972">
    <property type="entry name" value="Stomatin_HflK_fam"/>
</dbReference>
<keyword evidence="4" id="KW-1185">Reference proteome</keyword>
<dbReference type="OMA" id="MFQVTDP"/>
<dbReference type="SUPFAM" id="SSF117892">
    <property type="entry name" value="Band 7/SPFH domain"/>
    <property type="match status" value="1"/>
</dbReference>
<dbReference type="FunFam" id="3.30.479.30:FF:000004">
    <property type="entry name" value="Putative membrane protease family, stomatin"/>
    <property type="match status" value="1"/>
</dbReference>
<dbReference type="InterPro" id="IPR043202">
    <property type="entry name" value="Band-7_stomatin-like"/>
</dbReference>
<organism evidence="3 4">
    <name type="scientific">Tetrahymena thermophila (strain SB210)</name>
    <dbReference type="NCBI Taxonomy" id="312017"/>
    <lineage>
        <taxon>Eukaryota</taxon>
        <taxon>Sar</taxon>
        <taxon>Alveolata</taxon>
        <taxon>Ciliophora</taxon>
        <taxon>Intramacronucleata</taxon>
        <taxon>Oligohymenophorea</taxon>
        <taxon>Hymenostomatida</taxon>
        <taxon>Tetrahymenina</taxon>
        <taxon>Tetrahymenidae</taxon>
        <taxon>Tetrahymena</taxon>
    </lineage>
</organism>
<dbReference type="PANTHER" id="PTHR10264:SF19">
    <property type="entry name" value="AT06885P-RELATED"/>
    <property type="match status" value="1"/>
</dbReference>
<dbReference type="Gene3D" id="3.30.479.30">
    <property type="entry name" value="Band 7 domain"/>
    <property type="match status" value="1"/>
</dbReference>
<dbReference type="AlphaFoldDB" id="I7M6K2"/>
<dbReference type="SMART" id="SM00244">
    <property type="entry name" value="PHB"/>
    <property type="match status" value="1"/>
</dbReference>
<comment type="similarity">
    <text evidence="1">Belongs to the band 7/mec-2 family.</text>
</comment>
<sequence length="295" mass="33942">MIPTGNLESLSKKRKIPHLIIKEGDEGWDQMTGYAKCQKYFGDCCGCLRTWIPCIFCCCVEYPYMQVRQFSSGLITRFGKYVRQTKPGLIYVNPCTDKLIQVDMRLQVIDLDKQSILTKDNVVVTIDATVYFRVKDPKLAIFRIENYQLAIEQLTYSCLKNTCGQYVLQDLFDKREEISSDLRIEVDKYTDEWGIDVENILIKDIALSQDLQQSLSSAARERRLASSKLIQAQADVESAKLMKEASNELNSKAAMQIRYLETIKMISQQGAKVIFLPKDDDQDRMRHRITQGLMS</sequence>
<dbReference type="CDD" id="cd13437">
    <property type="entry name" value="SPFH_alloslipin"/>
    <property type="match status" value="1"/>
</dbReference>
<evidence type="ECO:0000313" key="3">
    <source>
        <dbReference type="EMBL" id="EAR85361.1"/>
    </source>
</evidence>
<feature type="domain" description="Band 7" evidence="2">
    <location>
        <begin position="62"/>
        <end position="219"/>
    </location>
</feature>
<dbReference type="InterPro" id="IPR001107">
    <property type="entry name" value="Band_7"/>
</dbReference>
<proteinExistence type="inferred from homology"/>
<evidence type="ECO:0000313" key="4">
    <source>
        <dbReference type="Proteomes" id="UP000009168"/>
    </source>
</evidence>
<dbReference type="STRING" id="312017.I7M6K2"/>
<dbReference type="Proteomes" id="UP000009168">
    <property type="component" value="Unassembled WGS sequence"/>
</dbReference>
<dbReference type="HOGENOM" id="CLU_024949_4_1_1"/>
<dbReference type="RefSeq" id="XP_001033024.1">
    <property type="nucleotide sequence ID" value="XM_001033024.3"/>
</dbReference>
<evidence type="ECO:0000256" key="1">
    <source>
        <dbReference type="ARBA" id="ARBA00008164"/>
    </source>
</evidence>
<gene>
    <name evidence="3" type="ORF">TTHERM_00471380</name>
</gene>
<dbReference type="InterPro" id="IPR036013">
    <property type="entry name" value="Band_7/SPFH_dom_sf"/>
</dbReference>
<dbReference type="KEGG" id="tet:TTHERM_00471380"/>
<dbReference type="eggNOG" id="KOG2621">
    <property type="taxonomic scope" value="Eukaryota"/>
</dbReference>
<name>I7M6K2_TETTS</name>
<dbReference type="GO" id="GO:0098552">
    <property type="term" value="C:side of membrane"/>
    <property type="evidence" value="ECO:0007669"/>
    <property type="project" value="UniProtKB-ARBA"/>
</dbReference>
<accession>I7M6K2</accession>
<dbReference type="GO" id="GO:0005886">
    <property type="term" value="C:plasma membrane"/>
    <property type="evidence" value="ECO:0007669"/>
    <property type="project" value="InterPro"/>
</dbReference>